<dbReference type="CDD" id="cd18785">
    <property type="entry name" value="SF2_C"/>
    <property type="match status" value="1"/>
</dbReference>
<feature type="compositionally biased region" description="Basic and acidic residues" evidence="1">
    <location>
        <begin position="1075"/>
        <end position="1091"/>
    </location>
</feature>
<dbReference type="GO" id="GO:0004386">
    <property type="term" value="F:helicase activity"/>
    <property type="evidence" value="ECO:0007669"/>
    <property type="project" value="UniProtKB-KW"/>
</dbReference>
<dbReference type="EMBL" id="QBML01000047">
    <property type="protein sequence ID" value="PZO35948.1"/>
    <property type="molecule type" value="Genomic_DNA"/>
</dbReference>
<reference evidence="3 4" key="2">
    <citation type="submission" date="2018-06" db="EMBL/GenBank/DDBJ databases">
        <title>Metagenomic assembly of (sub)arctic Cyanobacteria and their associated microbiome from non-axenic cultures.</title>
        <authorList>
            <person name="Baurain D."/>
        </authorList>
    </citation>
    <scope>NUCLEOTIDE SEQUENCE [LARGE SCALE GENOMIC DNA]</scope>
    <source>
        <strain evidence="3">ULC066bin1</strain>
    </source>
</reference>
<feature type="region of interest" description="Disordered" evidence="1">
    <location>
        <begin position="182"/>
        <end position="206"/>
    </location>
</feature>
<dbReference type="Pfam" id="PF00271">
    <property type="entry name" value="Helicase_C"/>
    <property type="match status" value="1"/>
</dbReference>
<dbReference type="InterPro" id="IPR001650">
    <property type="entry name" value="Helicase_C-like"/>
</dbReference>
<proteinExistence type="predicted"/>
<feature type="region of interest" description="Disordered" evidence="1">
    <location>
        <begin position="1075"/>
        <end position="1094"/>
    </location>
</feature>
<evidence type="ECO:0000259" key="2">
    <source>
        <dbReference type="PROSITE" id="PS51194"/>
    </source>
</evidence>
<evidence type="ECO:0000313" key="3">
    <source>
        <dbReference type="EMBL" id="PZO35948.1"/>
    </source>
</evidence>
<keyword evidence="3" id="KW-0547">Nucleotide-binding</keyword>
<dbReference type="InterPro" id="IPR027417">
    <property type="entry name" value="P-loop_NTPase"/>
</dbReference>
<gene>
    <name evidence="3" type="ORF">DCF19_22800</name>
</gene>
<sequence length="1338" mass="150864">MQIIKLPRQEFNQLNLGEINQQLREDKVQLDWSLVEEVSDRQLEILLQGLNIAAHVKVLGTDSISPRLRERINQVIAKFSSVNNKTRIQGKLLEEKFIPAISQPKTGQGELLSTEFFVPLQNVEQGKILQKVKPREIREKLVAMIYKDLLGPVNGECEEVDETSLTERYLVGAIAPRKRYTKVAPSDETGDQIGDETDLTQEEDPAQQDNLAIAGKKNSDDGDTEEVAPPSSLFPSSIGLSFCVDGDFDEITIQASWGYYKKGESEVITNHPNNSTKVWKRTPIKGGRLFKLADIAATTEQTREWLPDHEKAPAVVVRVRCRKIDHDWIVTIFLENRQTEPKQNRDSAWLFQPEVKVQGSNPHQAIFIRKPLTSGDSLDGDLRYEQESLQLLYRNCVEFAVGHNTSVHAEVVADSSSRSSQQGDRVISLTTSAIPRHIVPNTTPPDEKEIPALKGLILDMKVLAQVEAEALPPILYPLVSAYEQWLRSQEINKQQLPNSPAFYKQAADRNLKDCQIALTRIREGIQLLETNPQAVEAFQFMNMTMAQQRIRSLYAEQKRQGKDNPLNDFERPENYSWRTFQLAFILINLPSLTDLHHSDRQTDQKAICDLLWFPTGGGKTEAYLGLTAYTLAMRRLQGVVSGHDGEHGVAVLMRYTLRLLTLQQFQRATTLICACESLRRKDATKWGKEPFRIGLWVGNNSTPNWTEQSEEAIKQFKGQNQGQNYGGSTGTPHQLTNCPWCGSVIDAGKDIEVLSFEKNIGRTLVYCSDRVGNCLFGRKHSPNEGLPIVVVDEEIYRRLPSLVIATVDKFAQMPWNGKTQMLFGKVNGYCDRHGFRCPDLEDSDSHPKKGTLPAVKTRPHLPLRPPDLIIQDELHLISGALGSMVGLYETAIDRLCTWDVNGQQVRPKVIASTATIRQARNQVHQLFLREVKIFPPQAIDIEDNFFSRQRPPSNEHSGRLYLGICAPGRRLKAALIRVYLVALSAAQQLMDDGYDADPWMTLVGYFNSLCELGGTRRLVDDDITTRLSKMDKRGLAKRYLSPSRIEELTSRKSSTDIPKILDALERKFEVLTAEERRDKQKERKEQKDKKQQKFNSQLNPLDVILATNMISVGVDVKRLGLMVTCGQPKNTAEYIQATSRVGRNHPGLVLTVYNWARPRDLSHYERFEHYHATFYQHVEPLSVTPFSSGALDRGLAALFVSLVRLSGFEFNDEDGAARMIAANFDHPDVIASMEAIADRISQSFQNPDLRDEILYQLHGLRDKWASAAKPNEAGTRLQFKASSRGGTTVSLLKNIAQDPDDYFACLNSLRNVEPASALIFVDQAPDNESDRLPEPFTS</sequence>
<keyword evidence="3" id="KW-0378">Hydrolase</keyword>
<dbReference type="Proteomes" id="UP000249467">
    <property type="component" value="Unassembled WGS sequence"/>
</dbReference>
<feature type="compositionally biased region" description="Acidic residues" evidence="1">
    <location>
        <begin position="188"/>
        <end position="206"/>
    </location>
</feature>
<comment type="caution">
    <text evidence="3">The sequence shown here is derived from an EMBL/GenBank/DDBJ whole genome shotgun (WGS) entry which is preliminary data.</text>
</comment>
<evidence type="ECO:0000313" key="4">
    <source>
        <dbReference type="Proteomes" id="UP000249467"/>
    </source>
</evidence>
<dbReference type="PROSITE" id="PS51194">
    <property type="entry name" value="HELICASE_CTER"/>
    <property type="match status" value="1"/>
</dbReference>
<dbReference type="SUPFAM" id="SSF52540">
    <property type="entry name" value="P-loop containing nucleoside triphosphate hydrolases"/>
    <property type="match status" value="2"/>
</dbReference>
<name>A0A2W4XXG5_9CYAN</name>
<evidence type="ECO:0000256" key="1">
    <source>
        <dbReference type="SAM" id="MobiDB-lite"/>
    </source>
</evidence>
<dbReference type="Gene3D" id="3.40.50.300">
    <property type="entry name" value="P-loop containing nucleotide triphosphate hydrolases"/>
    <property type="match status" value="1"/>
</dbReference>
<organism evidence="3 4">
    <name type="scientific">Pseudanabaena frigida</name>
    <dbReference type="NCBI Taxonomy" id="945775"/>
    <lineage>
        <taxon>Bacteria</taxon>
        <taxon>Bacillati</taxon>
        <taxon>Cyanobacteriota</taxon>
        <taxon>Cyanophyceae</taxon>
        <taxon>Pseudanabaenales</taxon>
        <taxon>Pseudanabaenaceae</taxon>
        <taxon>Pseudanabaena</taxon>
    </lineage>
</organism>
<reference evidence="3 4" key="1">
    <citation type="submission" date="2018-04" db="EMBL/GenBank/DDBJ databases">
        <authorList>
            <person name="Go L.Y."/>
            <person name="Mitchell J.A."/>
        </authorList>
    </citation>
    <scope>NUCLEOTIDE SEQUENCE [LARGE SCALE GENOMIC DNA]</scope>
    <source>
        <strain evidence="3">ULC066bin1</strain>
    </source>
</reference>
<keyword evidence="3" id="KW-0067">ATP-binding</keyword>
<feature type="domain" description="Helicase C-terminal" evidence="2">
    <location>
        <begin position="1022"/>
        <end position="1182"/>
    </location>
</feature>
<dbReference type="NCBIfam" id="NF038325">
    <property type="entry name" value="DISARM_DrmAS"/>
    <property type="match status" value="1"/>
</dbReference>
<protein>
    <submittedName>
        <fullName evidence="3">Helicase</fullName>
    </submittedName>
</protein>
<dbReference type="SMART" id="SM00490">
    <property type="entry name" value="HELICc"/>
    <property type="match status" value="1"/>
</dbReference>
<accession>A0A2W4XXG5</accession>
<keyword evidence="3" id="KW-0347">Helicase</keyword>